<evidence type="ECO:0000259" key="1">
    <source>
        <dbReference type="Pfam" id="PF13550"/>
    </source>
</evidence>
<dbReference type="RefSeq" id="WP_090491652.1">
    <property type="nucleotide sequence ID" value="NZ_BJVY01000051.1"/>
</dbReference>
<protein>
    <submittedName>
        <fullName evidence="4">Phage-related protein, tail component</fullName>
    </submittedName>
</protein>
<evidence type="ECO:0000313" key="4">
    <source>
        <dbReference type="EMBL" id="SDE54222.1"/>
    </source>
</evidence>
<sequence>MKSKSELAPLIGYGGANGGKGGGGAQRTPVELPDTLKSTNYARVLDLLCEGEIVGLVDKLKSVYLDGVVVQNPNDTYNFRDVTLYDVQGTQGQEYIPGFPSAEAEFSVNTEVKRNAPVVRTVSDANVDAVRITVQVPQLTFQSALTGDLMPSLVHIAIDVQSNGGGYVEQDLEGAGVIAGKCTSPYERTYRVELTGSAPWDIRVRRLTADSTQANLQDKTLWKSYATLIDEKLSYPNSALVALQVSAHQFQTVPTRSYRIRGLKVRVPSNYNPLTREYSGTWDGTFKVEWTDNPAWCFYDLLTTKRYGLGRFLNESHVDKWGLYTIGRYCDELVPDGKGGQEPRFRCNLYLQSQADAYQVVNNLASVFRSLTYWASGAVYVAQDAPRDAEYLFTPANVVDGLFTYSSSGRRARHTVALVTWNDPANHYKSAKEYVTDEEGLLEYGYNPTEVVALGCTSRGQAQRVGRWLLFTERLETETVVFRTGLEGALRNPGAVVKLQDPYRAGRRWGGRVVAATATQVELDADVTLEAGKTYSLSVVMPDGTAVERELAPAAPAPYRALTVATPFPVAPARNAVWVLAASDLAPTTWRILSVAEVEPHLYEVTALRHHPGKYDEVELGVKLQPVPTSVLPSSAPPADLVLGESLYKTTNGGVKVSLNARWAQRPSATEYVVRWRVDGGNWTTVTGVQTHFWELRDINPGAYSVQVAAVLNGFVTAYAEASLNVQGKLAPPSDVQGLGYTLNGNTATLRWSEIPDLDRDTYELRYGGADWASATFISKVRATAHEWPVPGPADHVVRVKAIDTTGNYSTNDTTVTVRAAPTTPASVTMTVSSTPPP</sequence>
<evidence type="ECO:0000313" key="3">
    <source>
        <dbReference type="EMBL" id="GEL74602.1"/>
    </source>
</evidence>
<reference evidence="3 6" key="2">
    <citation type="submission" date="2019-07" db="EMBL/GenBank/DDBJ databases">
        <title>Whole genome shotgun sequence of Myxococcus virescens NBRC 100334.</title>
        <authorList>
            <person name="Hosoyama A."/>
            <person name="Uohara A."/>
            <person name="Ohji S."/>
            <person name="Ichikawa N."/>
        </authorList>
    </citation>
    <scope>NUCLEOTIDE SEQUENCE [LARGE SCALE GENOMIC DNA]</scope>
    <source>
        <strain evidence="3 6">NBRC 100334</strain>
    </source>
</reference>
<evidence type="ECO:0000313" key="5">
    <source>
        <dbReference type="Proteomes" id="UP000198717"/>
    </source>
</evidence>
<dbReference type="Pfam" id="PF24801">
    <property type="entry name" value="FNIII-A_GpJ"/>
    <property type="match status" value="1"/>
</dbReference>
<evidence type="ECO:0000313" key="6">
    <source>
        <dbReference type="Proteomes" id="UP000321224"/>
    </source>
</evidence>
<dbReference type="AlphaFoldDB" id="A0A511HLZ1"/>
<dbReference type="InterPro" id="IPR013783">
    <property type="entry name" value="Ig-like_fold"/>
</dbReference>
<dbReference type="InterPro" id="IPR032876">
    <property type="entry name" value="J_dom"/>
</dbReference>
<feature type="domain" description="Tip attachment protein J HDII-ins2" evidence="2">
    <location>
        <begin position="103"/>
        <end position="231"/>
    </location>
</feature>
<dbReference type="PANTHER" id="PTHR36251">
    <property type="entry name" value="FELS-1 PROPHAGE HOST SPECIFICITY PROTEIN-RELATED"/>
    <property type="match status" value="1"/>
</dbReference>
<comment type="caution">
    <text evidence="3">The sequence shown here is derived from an EMBL/GenBank/DDBJ whole genome shotgun (WGS) entry which is preliminary data.</text>
</comment>
<gene>
    <name evidence="3" type="ORF">MVI01_63860</name>
    <name evidence="4" type="ORF">SAMN04488504_108134</name>
</gene>
<dbReference type="Proteomes" id="UP000198717">
    <property type="component" value="Unassembled WGS sequence"/>
</dbReference>
<dbReference type="Gene3D" id="2.60.40.10">
    <property type="entry name" value="Immunoglobulins"/>
    <property type="match status" value="2"/>
</dbReference>
<dbReference type="EMBL" id="FNAJ01000008">
    <property type="protein sequence ID" value="SDE54222.1"/>
    <property type="molecule type" value="Genomic_DNA"/>
</dbReference>
<dbReference type="Pfam" id="PF13550">
    <property type="entry name" value="Phage-tail_3"/>
    <property type="match status" value="1"/>
</dbReference>
<feature type="domain" description="Tip attachment protein J" evidence="1">
    <location>
        <begin position="353"/>
        <end position="515"/>
    </location>
</feature>
<keyword evidence="5" id="KW-1185">Reference proteome</keyword>
<dbReference type="EMBL" id="BJVY01000051">
    <property type="protein sequence ID" value="GEL74602.1"/>
    <property type="molecule type" value="Genomic_DNA"/>
</dbReference>
<name>A0A511HLZ1_9BACT</name>
<organism evidence="3 6">
    <name type="scientific">Myxococcus virescens</name>
    <dbReference type="NCBI Taxonomy" id="83456"/>
    <lineage>
        <taxon>Bacteria</taxon>
        <taxon>Pseudomonadati</taxon>
        <taxon>Myxococcota</taxon>
        <taxon>Myxococcia</taxon>
        <taxon>Myxococcales</taxon>
        <taxon>Cystobacterineae</taxon>
        <taxon>Myxococcaceae</taxon>
        <taxon>Myxococcus</taxon>
    </lineage>
</organism>
<proteinExistence type="predicted"/>
<dbReference type="Proteomes" id="UP000321224">
    <property type="component" value="Unassembled WGS sequence"/>
</dbReference>
<dbReference type="InterPro" id="IPR053171">
    <property type="entry name" value="Viral_Tip_Attach_Protein"/>
</dbReference>
<reference evidence="4 5" key="1">
    <citation type="submission" date="2016-10" db="EMBL/GenBank/DDBJ databases">
        <authorList>
            <person name="Varghese N."/>
            <person name="Submissions S."/>
        </authorList>
    </citation>
    <scope>NUCLEOTIDE SEQUENCE [LARGE SCALE GENOMIC DNA]</scope>
    <source>
        <strain evidence="4 5">DSM 2260</strain>
    </source>
</reference>
<accession>A0A511HLZ1</accession>
<dbReference type="InterPro" id="IPR055385">
    <property type="entry name" value="GpJ_HDII-ins2"/>
</dbReference>
<dbReference type="PANTHER" id="PTHR36251:SF2">
    <property type="entry name" value="GIFSY-2 PROPHAGE HOST SPECIFICITY PROTEIN J, PHAGE LAMBDA"/>
    <property type="match status" value="1"/>
</dbReference>
<evidence type="ECO:0000259" key="2">
    <source>
        <dbReference type="Pfam" id="PF24801"/>
    </source>
</evidence>